<reference evidence="3" key="1">
    <citation type="journal article" date="2019" name="Int. J. Syst. Evol. Microbiol.">
        <title>The Global Catalogue of Microorganisms (GCM) 10K type strain sequencing project: providing services to taxonomists for standard genome sequencing and annotation.</title>
        <authorList>
            <consortium name="The Broad Institute Genomics Platform"/>
            <consortium name="The Broad Institute Genome Sequencing Center for Infectious Disease"/>
            <person name="Wu L."/>
            <person name="Ma J."/>
        </authorList>
    </citation>
    <scope>NUCLEOTIDE SEQUENCE [LARGE SCALE GENOMIC DNA]</scope>
    <source>
        <strain evidence="3">CCUG 62981</strain>
    </source>
</reference>
<sequence>MSDVDRLIEQALDDEDRALREVLGKEPGVLGGFWPLLTGPRAWANWVMLISQGVMFFVGVWLAWQFYQSDDVLEALRYGLPAVTLFVMAIVIKTSMTPYISENRLLTEIRRLELRIERMRAGDTKGRA</sequence>
<dbReference type="EMBL" id="JBHSGQ010000002">
    <property type="protein sequence ID" value="MFC4724604.1"/>
    <property type="molecule type" value="Genomic_DNA"/>
</dbReference>
<organism evidence="2 3">
    <name type="scientific">Glycocaulis abyssi</name>
    <dbReference type="NCBI Taxonomy" id="1433403"/>
    <lineage>
        <taxon>Bacteria</taxon>
        <taxon>Pseudomonadati</taxon>
        <taxon>Pseudomonadota</taxon>
        <taxon>Alphaproteobacteria</taxon>
        <taxon>Maricaulales</taxon>
        <taxon>Maricaulaceae</taxon>
        <taxon>Glycocaulis</taxon>
    </lineage>
</organism>
<protein>
    <submittedName>
        <fullName evidence="2">DUF6768 family protein</fullName>
    </submittedName>
</protein>
<keyword evidence="1" id="KW-0812">Transmembrane</keyword>
<evidence type="ECO:0000256" key="1">
    <source>
        <dbReference type="SAM" id="Phobius"/>
    </source>
</evidence>
<dbReference type="Pfam" id="PF20556">
    <property type="entry name" value="DUF6768"/>
    <property type="match status" value="1"/>
</dbReference>
<keyword evidence="1" id="KW-1133">Transmembrane helix</keyword>
<gene>
    <name evidence="2" type="ORF">ACFPB0_04805</name>
</gene>
<keyword evidence="3" id="KW-1185">Reference proteome</keyword>
<comment type="caution">
    <text evidence="2">The sequence shown here is derived from an EMBL/GenBank/DDBJ whole genome shotgun (WGS) entry which is preliminary data.</text>
</comment>
<name>A0ABV9NAT5_9PROT</name>
<evidence type="ECO:0000313" key="3">
    <source>
        <dbReference type="Proteomes" id="UP001596024"/>
    </source>
</evidence>
<accession>A0ABV9NAT5</accession>
<dbReference type="RefSeq" id="WP_371393757.1">
    <property type="nucleotide sequence ID" value="NZ_CP163421.1"/>
</dbReference>
<dbReference type="Proteomes" id="UP001596024">
    <property type="component" value="Unassembled WGS sequence"/>
</dbReference>
<dbReference type="InterPro" id="IPR046659">
    <property type="entry name" value="DUF6768"/>
</dbReference>
<evidence type="ECO:0000313" key="2">
    <source>
        <dbReference type="EMBL" id="MFC4724604.1"/>
    </source>
</evidence>
<feature type="transmembrane region" description="Helical" evidence="1">
    <location>
        <begin position="76"/>
        <end position="96"/>
    </location>
</feature>
<keyword evidence="1" id="KW-0472">Membrane</keyword>
<proteinExistence type="predicted"/>
<feature type="transmembrane region" description="Helical" evidence="1">
    <location>
        <begin position="43"/>
        <end position="64"/>
    </location>
</feature>